<proteinExistence type="predicted"/>
<dbReference type="AlphaFoldDB" id="A0AAV9A849"/>
<dbReference type="Proteomes" id="UP001179952">
    <property type="component" value="Unassembled WGS sequence"/>
</dbReference>
<dbReference type="SUPFAM" id="SSF47473">
    <property type="entry name" value="EF-hand"/>
    <property type="match status" value="1"/>
</dbReference>
<dbReference type="InterPro" id="IPR039647">
    <property type="entry name" value="EF_hand_pair_protein_CML-like"/>
</dbReference>
<evidence type="ECO:0000256" key="2">
    <source>
        <dbReference type="ARBA" id="ARBA00022737"/>
    </source>
</evidence>
<keyword evidence="3" id="KW-0106">Calcium</keyword>
<sequence length="182" mass="20543">MEKTFSAEAVLGFFLICQIINWVLDFAKLHSSLTALFLFKYELLSVDSKVCVDCEENSSADEGKEELKLKREEVEAVMERLGMDCDHESETIDGFLGLEDLSAVFEEEEPSLEEVREAFQVFDDDKDGFVGAKDLQRVLVRLGFNEGTKLESCEKMIEAVGGNGDGWIDFNGFVKFMENSFC</sequence>
<name>A0AAV9A849_ACOGR</name>
<dbReference type="PROSITE" id="PS00018">
    <property type="entry name" value="EF_HAND_1"/>
    <property type="match status" value="1"/>
</dbReference>
<evidence type="ECO:0000259" key="5">
    <source>
        <dbReference type="PROSITE" id="PS50222"/>
    </source>
</evidence>
<evidence type="ECO:0000256" key="1">
    <source>
        <dbReference type="ARBA" id="ARBA00022723"/>
    </source>
</evidence>
<dbReference type="GO" id="GO:0005509">
    <property type="term" value="F:calcium ion binding"/>
    <property type="evidence" value="ECO:0007669"/>
    <property type="project" value="InterPro"/>
</dbReference>
<feature type="transmembrane region" description="Helical" evidence="4">
    <location>
        <begin position="6"/>
        <end position="24"/>
    </location>
</feature>
<organism evidence="6 7">
    <name type="scientific">Acorus gramineus</name>
    <name type="common">Dwarf sweet flag</name>
    <dbReference type="NCBI Taxonomy" id="55184"/>
    <lineage>
        <taxon>Eukaryota</taxon>
        <taxon>Viridiplantae</taxon>
        <taxon>Streptophyta</taxon>
        <taxon>Embryophyta</taxon>
        <taxon>Tracheophyta</taxon>
        <taxon>Spermatophyta</taxon>
        <taxon>Magnoliopsida</taxon>
        <taxon>Liliopsida</taxon>
        <taxon>Acoraceae</taxon>
        <taxon>Acorus</taxon>
    </lineage>
</organism>
<dbReference type="SMART" id="SM00054">
    <property type="entry name" value="EFh"/>
    <property type="match status" value="2"/>
</dbReference>
<dbReference type="InterPro" id="IPR018247">
    <property type="entry name" value="EF_Hand_1_Ca_BS"/>
</dbReference>
<evidence type="ECO:0000313" key="6">
    <source>
        <dbReference type="EMBL" id="KAK1260428.1"/>
    </source>
</evidence>
<evidence type="ECO:0000313" key="7">
    <source>
        <dbReference type="Proteomes" id="UP001179952"/>
    </source>
</evidence>
<dbReference type="Gene3D" id="1.10.238.10">
    <property type="entry name" value="EF-hand"/>
    <property type="match status" value="1"/>
</dbReference>
<keyword evidence="7" id="KW-1185">Reference proteome</keyword>
<keyword evidence="1" id="KW-0479">Metal-binding</keyword>
<dbReference type="CDD" id="cd00051">
    <property type="entry name" value="EFh"/>
    <property type="match status" value="1"/>
</dbReference>
<protein>
    <recommendedName>
        <fullName evidence="5">EF-hand domain-containing protein</fullName>
    </recommendedName>
</protein>
<keyword evidence="4" id="KW-1133">Transmembrane helix</keyword>
<reference evidence="6" key="1">
    <citation type="journal article" date="2023" name="Nat. Commun.">
        <title>Diploid and tetraploid genomes of Acorus and the evolution of monocots.</title>
        <authorList>
            <person name="Ma L."/>
            <person name="Liu K.W."/>
            <person name="Li Z."/>
            <person name="Hsiao Y.Y."/>
            <person name="Qi Y."/>
            <person name="Fu T."/>
            <person name="Tang G.D."/>
            <person name="Zhang D."/>
            <person name="Sun W.H."/>
            <person name="Liu D.K."/>
            <person name="Li Y."/>
            <person name="Chen G.Z."/>
            <person name="Liu X.D."/>
            <person name="Liao X.Y."/>
            <person name="Jiang Y.T."/>
            <person name="Yu X."/>
            <person name="Hao Y."/>
            <person name="Huang J."/>
            <person name="Zhao X.W."/>
            <person name="Ke S."/>
            <person name="Chen Y.Y."/>
            <person name="Wu W.L."/>
            <person name="Hsu J.L."/>
            <person name="Lin Y.F."/>
            <person name="Huang M.D."/>
            <person name="Li C.Y."/>
            <person name="Huang L."/>
            <person name="Wang Z.W."/>
            <person name="Zhao X."/>
            <person name="Zhong W.Y."/>
            <person name="Peng D.H."/>
            <person name="Ahmad S."/>
            <person name="Lan S."/>
            <person name="Zhang J.S."/>
            <person name="Tsai W.C."/>
            <person name="Van de Peer Y."/>
            <person name="Liu Z.J."/>
        </authorList>
    </citation>
    <scope>NUCLEOTIDE SEQUENCE</scope>
    <source>
        <strain evidence="6">SCP</strain>
    </source>
</reference>
<reference evidence="6" key="2">
    <citation type="submission" date="2023-06" db="EMBL/GenBank/DDBJ databases">
        <authorList>
            <person name="Ma L."/>
            <person name="Liu K.-W."/>
            <person name="Li Z."/>
            <person name="Hsiao Y.-Y."/>
            <person name="Qi Y."/>
            <person name="Fu T."/>
            <person name="Tang G."/>
            <person name="Zhang D."/>
            <person name="Sun W.-H."/>
            <person name="Liu D.-K."/>
            <person name="Li Y."/>
            <person name="Chen G.-Z."/>
            <person name="Liu X.-D."/>
            <person name="Liao X.-Y."/>
            <person name="Jiang Y.-T."/>
            <person name="Yu X."/>
            <person name="Hao Y."/>
            <person name="Huang J."/>
            <person name="Zhao X.-W."/>
            <person name="Ke S."/>
            <person name="Chen Y.-Y."/>
            <person name="Wu W.-L."/>
            <person name="Hsu J.-L."/>
            <person name="Lin Y.-F."/>
            <person name="Huang M.-D."/>
            <person name="Li C.-Y."/>
            <person name="Huang L."/>
            <person name="Wang Z.-W."/>
            <person name="Zhao X."/>
            <person name="Zhong W.-Y."/>
            <person name="Peng D.-H."/>
            <person name="Ahmad S."/>
            <person name="Lan S."/>
            <person name="Zhang J.-S."/>
            <person name="Tsai W.-C."/>
            <person name="Van De Peer Y."/>
            <person name="Liu Z.-J."/>
        </authorList>
    </citation>
    <scope>NUCLEOTIDE SEQUENCE</scope>
    <source>
        <strain evidence="6">SCP</strain>
        <tissue evidence="6">Leaves</tissue>
    </source>
</reference>
<evidence type="ECO:0000256" key="4">
    <source>
        <dbReference type="SAM" id="Phobius"/>
    </source>
</evidence>
<dbReference type="PROSITE" id="PS50222">
    <property type="entry name" value="EF_HAND_2"/>
    <property type="match status" value="1"/>
</dbReference>
<feature type="domain" description="EF-hand" evidence="5">
    <location>
        <begin position="110"/>
        <end position="145"/>
    </location>
</feature>
<dbReference type="EMBL" id="JAUJYN010000011">
    <property type="protein sequence ID" value="KAK1260428.1"/>
    <property type="molecule type" value="Genomic_DNA"/>
</dbReference>
<keyword evidence="4" id="KW-0472">Membrane</keyword>
<evidence type="ECO:0000256" key="3">
    <source>
        <dbReference type="ARBA" id="ARBA00022837"/>
    </source>
</evidence>
<dbReference type="PANTHER" id="PTHR10891">
    <property type="entry name" value="EF-HAND CALCIUM-BINDING DOMAIN CONTAINING PROTEIN"/>
    <property type="match status" value="1"/>
</dbReference>
<dbReference type="InterPro" id="IPR002048">
    <property type="entry name" value="EF_hand_dom"/>
</dbReference>
<accession>A0AAV9A849</accession>
<dbReference type="Pfam" id="PF13499">
    <property type="entry name" value="EF-hand_7"/>
    <property type="match status" value="1"/>
</dbReference>
<keyword evidence="2" id="KW-0677">Repeat</keyword>
<dbReference type="InterPro" id="IPR011992">
    <property type="entry name" value="EF-hand-dom_pair"/>
</dbReference>
<dbReference type="FunFam" id="1.10.238.10:FF:000003">
    <property type="entry name" value="Calmodulin A"/>
    <property type="match status" value="1"/>
</dbReference>
<comment type="caution">
    <text evidence="6">The sequence shown here is derived from an EMBL/GenBank/DDBJ whole genome shotgun (WGS) entry which is preliminary data.</text>
</comment>
<gene>
    <name evidence="6" type="ORF">QJS04_geneDACA019462</name>
</gene>
<keyword evidence="4" id="KW-0812">Transmembrane</keyword>